<dbReference type="PANTHER" id="PTHR10963">
    <property type="entry name" value="GLYCOSYL HYDROLASE-RELATED"/>
    <property type="match status" value="1"/>
</dbReference>
<dbReference type="CDD" id="cd00413">
    <property type="entry name" value="Glyco_hydrolase_16"/>
    <property type="match status" value="1"/>
</dbReference>
<feature type="domain" description="GH16" evidence="3">
    <location>
        <begin position="166"/>
        <end position="364"/>
    </location>
</feature>
<dbReference type="RefSeq" id="WP_208622876.1">
    <property type="nucleotide sequence ID" value="NZ_JBEPFP010000009.1"/>
</dbReference>
<dbReference type="Gene3D" id="2.60.120.200">
    <property type="match status" value="1"/>
</dbReference>
<dbReference type="InterPro" id="IPR013320">
    <property type="entry name" value="ConA-like_dom_sf"/>
</dbReference>
<feature type="compositionally biased region" description="Basic and acidic residues" evidence="1">
    <location>
        <begin position="403"/>
        <end position="416"/>
    </location>
</feature>
<dbReference type="PROSITE" id="PS51762">
    <property type="entry name" value="GH16_2"/>
    <property type="match status" value="1"/>
</dbReference>
<feature type="compositionally biased region" description="Gly residues" evidence="1">
    <location>
        <begin position="85"/>
        <end position="98"/>
    </location>
</feature>
<dbReference type="InterPro" id="IPR000757">
    <property type="entry name" value="Beta-glucanase-like"/>
</dbReference>
<evidence type="ECO:0000313" key="4">
    <source>
        <dbReference type="EMBL" id="PKB41284.1"/>
    </source>
</evidence>
<dbReference type="AlphaFoldDB" id="A0AA44ZSE2"/>
<dbReference type="Proteomes" id="UP000232453">
    <property type="component" value="Unassembled WGS sequence"/>
</dbReference>
<feature type="chain" id="PRO_5041424165" evidence="2">
    <location>
        <begin position="21"/>
        <end position="425"/>
    </location>
</feature>
<dbReference type="GO" id="GO:0004553">
    <property type="term" value="F:hydrolase activity, hydrolyzing O-glycosyl compounds"/>
    <property type="evidence" value="ECO:0007669"/>
    <property type="project" value="InterPro"/>
</dbReference>
<sequence length="425" mass="42091">MISPQLVVGAALALTTTLTASGLVPAAAPEGGVECGWRITAVHVLAELTGDTSARAEKLRRALLDVGANKPGFIPAQCYEPGSGNSSGSGSGGSGGSGNDSSDTGTAPSTGNGSGSNDSGGNGSGGNGADAGNSSGGGTASGGGAASKCKTTAAETLGWGEPKVADEFEGTSISGDWNAYDGPGHGGNGRRTPDAISVADGQLTITGSENGDAGGMAWSPHSQQYGRWEGCAQSPPGAGSLHTLFLLWPTAENWPEGGEVDFMEISDGTRQKVEGFLHYGSDNSQTQGSVEIDATEWHAFAVEWTPDKITYLVDGKPWFTDDDKSHNPPGPMHLTIQLDYFGGDASGGAAMHVDWVRQYELTGGGASAGVDVSAGQDGVDAGADVSLGGDSAGQSSGGGSGGDSDRGGDGGGERGDSGGGSRGGD</sequence>
<feature type="signal peptide" evidence="2">
    <location>
        <begin position="1"/>
        <end position="20"/>
    </location>
</feature>
<feature type="region of interest" description="Disordered" evidence="1">
    <location>
        <begin position="75"/>
        <end position="147"/>
    </location>
</feature>
<evidence type="ECO:0000256" key="2">
    <source>
        <dbReference type="SAM" id="SignalP"/>
    </source>
</evidence>
<feature type="compositionally biased region" description="Gly residues" evidence="1">
    <location>
        <begin position="112"/>
        <end position="145"/>
    </location>
</feature>
<evidence type="ECO:0000256" key="1">
    <source>
        <dbReference type="SAM" id="MobiDB-lite"/>
    </source>
</evidence>
<dbReference type="GO" id="GO:0005975">
    <property type="term" value="P:carbohydrate metabolic process"/>
    <property type="evidence" value="ECO:0007669"/>
    <property type="project" value="InterPro"/>
</dbReference>
<evidence type="ECO:0000259" key="3">
    <source>
        <dbReference type="PROSITE" id="PS51762"/>
    </source>
</evidence>
<dbReference type="PANTHER" id="PTHR10963:SF60">
    <property type="entry name" value="GRAM-NEGATIVE BACTERIA-BINDING PROTEIN 1-RELATED"/>
    <property type="match status" value="1"/>
</dbReference>
<dbReference type="Pfam" id="PF00722">
    <property type="entry name" value="Glyco_hydro_16"/>
    <property type="match status" value="1"/>
</dbReference>
<keyword evidence="2" id="KW-0732">Signal</keyword>
<dbReference type="SUPFAM" id="SSF49899">
    <property type="entry name" value="Concanavalin A-like lectins/glucanases"/>
    <property type="match status" value="1"/>
</dbReference>
<evidence type="ECO:0000313" key="5">
    <source>
        <dbReference type="Proteomes" id="UP000232453"/>
    </source>
</evidence>
<proteinExistence type="predicted"/>
<reference evidence="4 5" key="1">
    <citation type="submission" date="2017-11" db="EMBL/GenBank/DDBJ databases">
        <title>Sequencing the genomes of 1000 actinobacteria strains.</title>
        <authorList>
            <person name="Klenk H.-P."/>
        </authorList>
    </citation>
    <scope>NUCLEOTIDE SEQUENCE [LARGE SCALE GENOMIC DNA]</scope>
    <source>
        <strain evidence="4 5">DSM 44104</strain>
    </source>
</reference>
<feature type="region of interest" description="Disordered" evidence="1">
    <location>
        <begin position="377"/>
        <end position="425"/>
    </location>
</feature>
<feature type="compositionally biased region" description="Low complexity" evidence="1">
    <location>
        <begin position="99"/>
        <end position="111"/>
    </location>
</feature>
<dbReference type="InterPro" id="IPR050546">
    <property type="entry name" value="Glycosyl_Hydrlase_16"/>
</dbReference>
<name>A0AA44ZSE2_PSEA5</name>
<dbReference type="EMBL" id="PHUJ01000002">
    <property type="protein sequence ID" value="PKB41284.1"/>
    <property type="molecule type" value="Genomic_DNA"/>
</dbReference>
<gene>
    <name evidence="4" type="ORF">ATL51_0246</name>
</gene>
<organism evidence="4 5">
    <name type="scientific">Pseudonocardia alni</name>
    <name type="common">Amycolata alni</name>
    <dbReference type="NCBI Taxonomy" id="33907"/>
    <lineage>
        <taxon>Bacteria</taxon>
        <taxon>Bacillati</taxon>
        <taxon>Actinomycetota</taxon>
        <taxon>Actinomycetes</taxon>
        <taxon>Pseudonocardiales</taxon>
        <taxon>Pseudonocardiaceae</taxon>
        <taxon>Pseudonocardia</taxon>
    </lineage>
</organism>
<comment type="caution">
    <text evidence="4">The sequence shown here is derived from an EMBL/GenBank/DDBJ whole genome shotgun (WGS) entry which is preliminary data.</text>
</comment>
<accession>A0AA44ZSE2</accession>
<protein>
    <submittedName>
        <fullName evidence="4">Beta-glucanase (GH16 family)</fullName>
    </submittedName>
</protein>